<proteinExistence type="inferred from homology"/>
<dbReference type="Pfam" id="PF01842">
    <property type="entry name" value="ACT"/>
    <property type="match status" value="1"/>
</dbReference>
<dbReference type="eggNOG" id="COG2844">
    <property type="taxonomic scope" value="Bacteria"/>
</dbReference>
<dbReference type="GO" id="GO:0006808">
    <property type="term" value="P:regulation of nitrogen utilization"/>
    <property type="evidence" value="ECO:0007669"/>
    <property type="project" value="UniProtKB-UniRule"/>
</dbReference>
<dbReference type="InterPro" id="IPR043519">
    <property type="entry name" value="NT_sf"/>
</dbReference>
<evidence type="ECO:0000256" key="2">
    <source>
        <dbReference type="ARBA" id="ARBA00022695"/>
    </source>
</evidence>
<evidence type="ECO:0000259" key="8">
    <source>
        <dbReference type="PROSITE" id="PS51671"/>
    </source>
</evidence>
<dbReference type="EMBL" id="CP003985">
    <property type="protein sequence ID" value="AGF78331.1"/>
    <property type="molecule type" value="Genomic_DNA"/>
</dbReference>
<keyword evidence="1 7" id="KW-0808">Transferase</keyword>
<dbReference type="SUPFAM" id="SSF81891">
    <property type="entry name" value="Poly A polymerase C-terminal region-like"/>
    <property type="match status" value="1"/>
</dbReference>
<keyword evidence="4 7" id="KW-0378">Hydrolase</keyword>
<dbReference type="InterPro" id="IPR002934">
    <property type="entry name" value="Polymerase_NTP_transf_dom"/>
</dbReference>
<dbReference type="CDD" id="cd04899">
    <property type="entry name" value="ACT_ACR-UUR-like_2"/>
    <property type="match status" value="1"/>
</dbReference>
<dbReference type="Gene3D" id="3.30.460.10">
    <property type="entry name" value="Beta Polymerase, domain 2"/>
    <property type="match status" value="1"/>
</dbReference>
<dbReference type="SUPFAM" id="SSF81301">
    <property type="entry name" value="Nucleotidyltransferase"/>
    <property type="match status" value="1"/>
</dbReference>
<accession>M1PPI1</accession>
<evidence type="ECO:0000256" key="7">
    <source>
        <dbReference type="HAMAP-Rule" id="MF_00277"/>
    </source>
</evidence>
<dbReference type="Pfam" id="PF01966">
    <property type="entry name" value="HD"/>
    <property type="match status" value="1"/>
</dbReference>
<feature type="region of interest" description="Uridylyltransferase" evidence="7">
    <location>
        <begin position="1"/>
        <end position="317"/>
    </location>
</feature>
<comment type="cofactor">
    <cofactor evidence="7">
        <name>Mg(2+)</name>
        <dbReference type="ChEBI" id="CHEBI:18420"/>
    </cofactor>
</comment>
<dbReference type="Pfam" id="PF08335">
    <property type="entry name" value="GlnD_UR_UTase"/>
    <property type="match status" value="1"/>
</dbReference>
<keyword evidence="11" id="KW-1185">Reference proteome</keyword>
<dbReference type="PIRSF" id="PIRSF006288">
    <property type="entry name" value="PII_uridyltransf"/>
    <property type="match status" value="1"/>
</dbReference>
<evidence type="ECO:0000313" key="10">
    <source>
        <dbReference type="EMBL" id="AGF78331.1"/>
    </source>
</evidence>
<dbReference type="SUPFAM" id="SSF81593">
    <property type="entry name" value="Nucleotidyltransferase substrate binding subunit/domain"/>
    <property type="match status" value="1"/>
</dbReference>
<feature type="domain" description="ACT" evidence="8">
    <location>
        <begin position="667"/>
        <end position="748"/>
    </location>
</feature>
<dbReference type="PROSITE" id="PS51671">
    <property type="entry name" value="ACT"/>
    <property type="match status" value="2"/>
</dbReference>
<comment type="caution">
    <text evidence="7">Lacks conserved residue(s) required for the propagation of feature annotation.</text>
</comment>
<comment type="catalytic activity">
    <reaction evidence="7">
        <text>[protein-PII]-L-tyrosine + UTP = [protein-PII]-uridylyl-L-tyrosine + diphosphate</text>
        <dbReference type="Rhea" id="RHEA:13673"/>
        <dbReference type="Rhea" id="RHEA-COMP:12147"/>
        <dbReference type="Rhea" id="RHEA-COMP:12148"/>
        <dbReference type="ChEBI" id="CHEBI:33019"/>
        <dbReference type="ChEBI" id="CHEBI:46398"/>
        <dbReference type="ChEBI" id="CHEBI:46858"/>
        <dbReference type="ChEBI" id="CHEBI:90602"/>
        <dbReference type="EC" id="2.7.7.59"/>
    </reaction>
</comment>
<gene>
    <name evidence="7" type="primary">glnD</name>
    <name evidence="10" type="ordered locus">UWK_01773</name>
</gene>
<evidence type="ECO:0000313" key="11">
    <source>
        <dbReference type="Proteomes" id="UP000011721"/>
    </source>
</evidence>
<comment type="similarity">
    <text evidence="7">Belongs to the GlnD family.</text>
</comment>
<dbReference type="KEGG" id="dsf:UWK_01773"/>
<dbReference type="InterPro" id="IPR010043">
    <property type="entry name" value="UTase/UR"/>
</dbReference>
<dbReference type="InterPro" id="IPR002912">
    <property type="entry name" value="ACT_dom"/>
</dbReference>
<organism evidence="10 11">
    <name type="scientific">Desulfocapsa sulfexigens (strain DSM 10523 / SB164P1)</name>
    <dbReference type="NCBI Taxonomy" id="1167006"/>
    <lineage>
        <taxon>Bacteria</taxon>
        <taxon>Pseudomonadati</taxon>
        <taxon>Thermodesulfobacteriota</taxon>
        <taxon>Desulfobulbia</taxon>
        <taxon>Desulfobulbales</taxon>
        <taxon>Desulfocapsaceae</taxon>
        <taxon>Desulfocapsa</taxon>
    </lineage>
</organism>
<dbReference type="OrthoDB" id="9758038at2"/>
<protein>
    <recommendedName>
        <fullName evidence="7">Bifunctional uridylyltransferase/uridylyl-removing enzyme</fullName>
        <shortName evidence="7">UTase/UR</shortName>
    </recommendedName>
    <alternativeName>
        <fullName evidence="7">Bifunctional [protein-PII] modification enzyme</fullName>
    </alternativeName>
    <alternativeName>
        <fullName evidence="7">Bifunctional nitrogen sensor protein</fullName>
    </alternativeName>
    <domain>
        <recommendedName>
            <fullName evidence="7">[Protein-PII] uridylyltransferase</fullName>
            <shortName evidence="7">PII uridylyltransferase</shortName>
            <shortName evidence="7">UTase</shortName>
            <ecNumber evidence="7">2.7.7.59</ecNumber>
        </recommendedName>
    </domain>
    <domain>
        <recommendedName>
            <fullName evidence="7">[Protein-PII]-UMP uridylyl-removing enzyme</fullName>
            <shortName evidence="7">UR</shortName>
            <ecNumber evidence="7">3.1.4.-</ecNumber>
        </recommendedName>
    </domain>
</protein>
<dbReference type="Pfam" id="PF01909">
    <property type="entry name" value="NTP_transf_2"/>
    <property type="match status" value="1"/>
</dbReference>
<comment type="catalytic activity">
    <reaction evidence="7">
        <text>[protein-PII]-uridylyl-L-tyrosine + H2O = [protein-PII]-L-tyrosine + UMP + H(+)</text>
        <dbReference type="Rhea" id="RHEA:48600"/>
        <dbReference type="Rhea" id="RHEA-COMP:12147"/>
        <dbReference type="Rhea" id="RHEA-COMP:12148"/>
        <dbReference type="ChEBI" id="CHEBI:15377"/>
        <dbReference type="ChEBI" id="CHEBI:15378"/>
        <dbReference type="ChEBI" id="CHEBI:46858"/>
        <dbReference type="ChEBI" id="CHEBI:57865"/>
        <dbReference type="ChEBI" id="CHEBI:90602"/>
    </reaction>
</comment>
<dbReference type="PANTHER" id="PTHR47320:SF1">
    <property type="entry name" value="BIFUNCTIONAL URIDYLYLTRANSFERASE_URIDYLYL-REMOVING ENZYME"/>
    <property type="match status" value="1"/>
</dbReference>
<feature type="domain" description="HD" evidence="9">
    <location>
        <begin position="435"/>
        <end position="549"/>
    </location>
</feature>
<keyword evidence="3" id="KW-0677">Repeat</keyword>
<keyword evidence="5 7" id="KW-0460">Magnesium</keyword>
<dbReference type="GO" id="GO:0008081">
    <property type="term" value="F:phosphoric diester hydrolase activity"/>
    <property type="evidence" value="ECO:0007669"/>
    <property type="project" value="UniProtKB-UniRule"/>
</dbReference>
<dbReference type="CDD" id="cd05401">
    <property type="entry name" value="NT_GlnE_GlnD_like"/>
    <property type="match status" value="1"/>
</dbReference>
<dbReference type="AlphaFoldDB" id="M1PPI1"/>
<dbReference type="EC" id="2.7.7.59" evidence="7"/>
<dbReference type="NCBIfam" id="TIGR01693">
    <property type="entry name" value="UTase_glnD"/>
    <property type="match status" value="1"/>
</dbReference>
<dbReference type="Gene3D" id="1.20.120.330">
    <property type="entry name" value="Nucleotidyltransferases domain 2"/>
    <property type="match status" value="1"/>
</dbReference>
<evidence type="ECO:0000256" key="5">
    <source>
        <dbReference type="ARBA" id="ARBA00022842"/>
    </source>
</evidence>
<name>M1PPI1_DESSD</name>
<reference evidence="11" key="1">
    <citation type="journal article" date="2013" name="Stand. Genomic Sci.">
        <title>Complete genome sequence of Desulfocapsa sulfexigens, a marine deltaproteobacterium specialized in disproportionating inorganic sulfur compounds.</title>
        <authorList>
            <person name="Finster K.W."/>
            <person name="Kjeldsen K.U."/>
            <person name="Kube M."/>
            <person name="Reinhardt R."/>
            <person name="Mussmann M."/>
            <person name="Amann R."/>
            <person name="Schreiber L."/>
        </authorList>
    </citation>
    <scope>NUCLEOTIDE SEQUENCE [LARGE SCALE GENOMIC DNA]</scope>
    <source>
        <strain evidence="11">DSM 10523 / SB164P1</strain>
    </source>
</reference>
<dbReference type="Proteomes" id="UP000011721">
    <property type="component" value="Chromosome"/>
</dbReference>
<comment type="function">
    <text evidence="7">Modifies, by uridylylation and deuridylylation, the PII regulatory proteins (GlnB and homologs), in response to the nitrogen status of the cell that GlnD senses through the glutamine level. Under low glutamine levels, catalyzes the conversion of the PII proteins and UTP to PII-UMP and PPi, while under higher glutamine levels, GlnD hydrolyzes PII-UMP to PII and UMP (deuridylylation). Thus, controls uridylylation state and activity of the PII proteins, and plays an important role in the regulation of nitrogen assimilation and metabolism.</text>
</comment>
<feature type="domain" description="ACT" evidence="8">
    <location>
        <begin position="780"/>
        <end position="855"/>
    </location>
</feature>
<dbReference type="Gene3D" id="1.10.3090.10">
    <property type="entry name" value="cca-adding enzyme, domain 2"/>
    <property type="match status" value="1"/>
</dbReference>
<dbReference type="CDD" id="cd04900">
    <property type="entry name" value="ACT_UUR-like_1"/>
    <property type="match status" value="1"/>
</dbReference>
<dbReference type="InterPro" id="IPR006674">
    <property type="entry name" value="HD_domain"/>
</dbReference>
<dbReference type="PATRIC" id="fig|1167006.5.peg.1957"/>
<evidence type="ECO:0000259" key="9">
    <source>
        <dbReference type="PROSITE" id="PS51831"/>
    </source>
</evidence>
<evidence type="ECO:0000256" key="6">
    <source>
        <dbReference type="ARBA" id="ARBA00023268"/>
    </source>
</evidence>
<evidence type="ECO:0000256" key="3">
    <source>
        <dbReference type="ARBA" id="ARBA00022737"/>
    </source>
</evidence>
<evidence type="ECO:0000256" key="4">
    <source>
        <dbReference type="ARBA" id="ARBA00022801"/>
    </source>
</evidence>
<dbReference type="SUPFAM" id="SSF55021">
    <property type="entry name" value="ACT-like"/>
    <property type="match status" value="2"/>
</dbReference>
<dbReference type="InterPro" id="IPR003607">
    <property type="entry name" value="HD/PDEase_dom"/>
</dbReference>
<evidence type="ECO:0000256" key="1">
    <source>
        <dbReference type="ARBA" id="ARBA00022679"/>
    </source>
</evidence>
<dbReference type="PANTHER" id="PTHR47320">
    <property type="entry name" value="BIFUNCTIONAL URIDYLYLTRANSFERASE/URIDYLYL-REMOVING ENZYME"/>
    <property type="match status" value="1"/>
</dbReference>
<dbReference type="InterPro" id="IPR013546">
    <property type="entry name" value="PII_UdlTrfase/GS_AdlTrfase"/>
</dbReference>
<dbReference type="PROSITE" id="PS51831">
    <property type="entry name" value="HD"/>
    <property type="match status" value="1"/>
</dbReference>
<dbReference type="RefSeq" id="WP_015404022.1">
    <property type="nucleotide sequence ID" value="NC_020304.1"/>
</dbReference>
<sequence>MSQLRAQRETLEELWKKGLSGQALLLEQSRLVDGFIATHFNAAASEKATKGVALVALGGYGRSELFPYSDIDLLILFREDAKEEMEKIANGVLYPLWDTGLEVGHSVRTLEECLDFAKEDFFFQVAMLDARLLVGSNRLFDELLVRYRTQFIEGSRDEFVHAMKTFRSDRRKRFGSHSYLLEPNIKESKGGMRDIQAMLWTAAFVFGLVDLDAITGAGILLEEERDAFGESWNMLTRVRNRLHYISGRKNDQLYFEQQEEVATAFGYQAQDGVLGVEHFMRDLYGHLQVIAVTTDLFFDHVDDVLGFASGKGARLQVVEKGIECRNNRIHLTTSEEDLKSRPYLLMRCFLASAKTGFPLHHRTRKMITGNLDLVTDKMRSSARMSKPFFEILESGEDVLTVLEVMLETGLLSAYIPEFGNIELLVQHDIYHIYTVDRHLLQSVADLQEVTRSEESVFQTIASPHVLFLATLLHDIGKGSGGDHSNIGAEMVGAVGRRLGLNDAECACLEFVVRYHLFMPESALRRDLNDEQFVQRCAETIGDTERLAMLYLISVADARATGPSAWSDWKGALLYEMYMKVHPYLQFQAVDDVLPMVDQGLDWLREQVASLIGDERECGVTVDDFPPDYLLSFTPEAVAAHVRIRCENYKVLQQKAIIFPRKRQAQWSLLIMCRDRRGLLAKICGVLGLHNLSVLNAQIFTWKDGSAVDILDVLPEDGVEYEEKDWQAINDDLNLALNHRLGLGHRLYKKLSSGIGRAKRSTGTNEIRVVVDNKASDNYTVVEVYSDDSPGQLYRITQTLADFGINIYRAFIATEVEQLIDVFYVLDSQQEKIVEPAFIKELRDGVLYAIGGGLQG</sequence>
<dbReference type="EC" id="3.1.4.-" evidence="7"/>
<dbReference type="SMART" id="SM00471">
    <property type="entry name" value="HDc"/>
    <property type="match status" value="1"/>
</dbReference>
<keyword evidence="6 7" id="KW-0511">Multifunctional enzyme</keyword>
<dbReference type="HOGENOM" id="CLU_012833_1_0_7"/>
<comment type="activity regulation">
    <text evidence="7">Uridylyltransferase (UTase) activity is inhibited by glutamine, while glutamine activates uridylyl-removing (UR) activity.</text>
</comment>
<comment type="domain">
    <text evidence="7">Has four distinct domains: an N-terminal nucleotidyltransferase (NT) domain responsible for UTase activity, a central HD domain that encodes UR activity, and two C-terminal ACT domains that seem to have a role in glutamine sensing.</text>
</comment>
<keyword evidence="2 7" id="KW-0548">Nucleotidyltransferase</keyword>
<dbReference type="GO" id="GO:0008773">
    <property type="term" value="F:[protein-PII] uridylyltransferase activity"/>
    <property type="evidence" value="ECO:0007669"/>
    <property type="project" value="UniProtKB-UniRule"/>
</dbReference>
<dbReference type="InterPro" id="IPR045865">
    <property type="entry name" value="ACT-like_dom_sf"/>
</dbReference>
<dbReference type="HAMAP" id="MF_00277">
    <property type="entry name" value="PII_uridylyl_transf"/>
    <property type="match status" value="1"/>
</dbReference>
<dbReference type="STRING" id="1167006.UWK_01773"/>